<dbReference type="STRING" id="69222.BG55_10435"/>
<dbReference type="Proteomes" id="UP000019918">
    <property type="component" value="Unassembled WGS sequence"/>
</dbReference>
<evidence type="ECO:0000256" key="1">
    <source>
        <dbReference type="SAM" id="SignalP"/>
    </source>
</evidence>
<reference evidence="2 3" key="1">
    <citation type="submission" date="2014-02" db="EMBL/GenBank/DDBJ databases">
        <title>Draft genome of Erwinia mallotivora strain BT-MARDI, a papaya dieback pathogen.</title>
        <authorList>
            <person name="Redzuan R."/>
            <person name="Abu Bakar N."/>
            <person name="Badrun R."/>
            <person name="Mohd Raih M.F."/>
            <person name="Rozano L."/>
            <person name="Mat Amin N."/>
        </authorList>
    </citation>
    <scope>NUCLEOTIDE SEQUENCE [LARGE SCALE GENOMIC DNA]</scope>
    <source>
        <strain evidence="2 3">BT-MARDI</strain>
    </source>
</reference>
<dbReference type="PANTHER" id="PTHR37549">
    <property type="entry name" value="LIPOPROTEIN LPRI"/>
    <property type="match status" value="1"/>
</dbReference>
<keyword evidence="1" id="KW-0732">Signal</keyword>
<protein>
    <submittedName>
        <fullName evidence="2">Uncharacterized protein</fullName>
    </submittedName>
</protein>
<dbReference type="OrthoDB" id="6608320at2"/>
<dbReference type="PANTHER" id="PTHR37549:SF1">
    <property type="entry name" value="LIPOPROTEIN LPRI"/>
    <property type="match status" value="1"/>
</dbReference>
<comment type="caution">
    <text evidence="2">The sequence shown here is derived from an EMBL/GenBank/DDBJ whole genome shotgun (WGS) entry which is preliminary data.</text>
</comment>
<name>A0A014MBW4_9GAMM</name>
<dbReference type="RefSeq" id="WP_034937000.1">
    <property type="nucleotide sequence ID" value="NZ_JFHN01000045.1"/>
</dbReference>
<dbReference type="InterPro" id="IPR052755">
    <property type="entry name" value="Lysozyme_Inhibitor_LprI"/>
</dbReference>
<evidence type="ECO:0000313" key="2">
    <source>
        <dbReference type="EMBL" id="EXU75579.1"/>
    </source>
</evidence>
<dbReference type="PATRIC" id="fig|69222.5.peg.2156"/>
<gene>
    <name evidence="2" type="ORF">BG55_10435</name>
</gene>
<dbReference type="GO" id="GO:0005576">
    <property type="term" value="C:extracellular region"/>
    <property type="evidence" value="ECO:0007669"/>
    <property type="project" value="TreeGrafter"/>
</dbReference>
<accession>A0A014MBW4</accession>
<dbReference type="AlphaFoldDB" id="A0A014MBW4"/>
<evidence type="ECO:0000313" key="3">
    <source>
        <dbReference type="Proteomes" id="UP000019918"/>
    </source>
</evidence>
<feature type="signal peptide" evidence="1">
    <location>
        <begin position="1"/>
        <end position="22"/>
    </location>
</feature>
<keyword evidence="3" id="KW-1185">Reference proteome</keyword>
<proteinExistence type="predicted"/>
<dbReference type="EMBL" id="JFHN01000045">
    <property type="protein sequence ID" value="EXU75579.1"/>
    <property type="molecule type" value="Genomic_DNA"/>
</dbReference>
<organism evidence="2 3">
    <name type="scientific">Erwinia mallotivora</name>
    <dbReference type="NCBI Taxonomy" id="69222"/>
    <lineage>
        <taxon>Bacteria</taxon>
        <taxon>Pseudomonadati</taxon>
        <taxon>Pseudomonadota</taxon>
        <taxon>Gammaproteobacteria</taxon>
        <taxon>Enterobacterales</taxon>
        <taxon>Erwiniaceae</taxon>
        <taxon>Erwinia</taxon>
    </lineage>
</organism>
<sequence length="326" mass="36167">MKSLINALLLIAAFCSVSPATAIECARASTVVESTICQSPSLVWLDSLLNNTWRNVMQSSDPQGVNAAMRQWRISRDACTSSSCLRWAYLQGIGQLYHVPQTFDWSGEWWNTTASNGNGGRLILNNVNQWAFDFDARVWGGAYTSTLRGNVKMFYGVGFVDNIRWGASCTVVFIPQPDGKITVSSDNDNSCKLIMPKGVAIDGVWQRATQDPRPPATLFSVGILPSKTLDDRFRQLAGKDYQQYIRVANKVTYAVDQDNLHATVLTLAVNGDASRRAAIIMYTAEGKIWAALLTPENGGQMHYLTSEQDQKNPPETINRWRALFQS</sequence>
<feature type="chain" id="PRO_5001472130" evidence="1">
    <location>
        <begin position="23"/>
        <end position="326"/>
    </location>
</feature>